<dbReference type="RefSeq" id="WP_242287541.1">
    <property type="nucleotide sequence ID" value="NZ_JAKKSL010000003.1"/>
</dbReference>
<dbReference type="Gene3D" id="3.40.50.300">
    <property type="entry name" value="P-loop containing nucleotide triphosphate hydrolases"/>
    <property type="match status" value="1"/>
</dbReference>
<evidence type="ECO:0000313" key="7">
    <source>
        <dbReference type="EMBL" id="MCI2285001.1"/>
    </source>
</evidence>
<evidence type="ECO:0000256" key="2">
    <source>
        <dbReference type="ARBA" id="ARBA00022741"/>
    </source>
</evidence>
<evidence type="ECO:0000256" key="6">
    <source>
        <dbReference type="NCBIfam" id="TIGR00152"/>
    </source>
</evidence>
<accession>A0ABS9X481</accession>
<dbReference type="GO" id="GO:0004140">
    <property type="term" value="F:dephospho-CoA kinase activity"/>
    <property type="evidence" value="ECO:0007669"/>
    <property type="project" value="UniProtKB-EC"/>
</dbReference>
<keyword evidence="5 7" id="KW-0808">Transferase</keyword>
<dbReference type="NCBIfam" id="TIGR00152">
    <property type="entry name" value="dephospho-CoA kinase"/>
    <property type="match status" value="1"/>
</dbReference>
<dbReference type="EC" id="2.7.1.24" evidence="5 6"/>
<dbReference type="InterPro" id="IPR027417">
    <property type="entry name" value="P-loop_NTPase"/>
</dbReference>
<keyword evidence="3 5" id="KW-0067">ATP-binding</keyword>
<dbReference type="InterPro" id="IPR001977">
    <property type="entry name" value="Depp_CoAkinase"/>
</dbReference>
<comment type="subcellular location">
    <subcellularLocation>
        <location evidence="5">Cytoplasm</location>
    </subcellularLocation>
</comment>
<comment type="similarity">
    <text evidence="1 5">Belongs to the CoaE family.</text>
</comment>
<dbReference type="EMBL" id="JAKKSL010000003">
    <property type="protein sequence ID" value="MCI2285001.1"/>
    <property type="molecule type" value="Genomic_DNA"/>
</dbReference>
<keyword evidence="2 5" id="KW-0547">Nucleotide-binding</keyword>
<keyword evidence="5 7" id="KW-0418">Kinase</keyword>
<evidence type="ECO:0000256" key="1">
    <source>
        <dbReference type="ARBA" id="ARBA00009018"/>
    </source>
</evidence>
<protein>
    <recommendedName>
        <fullName evidence="5 6">Dephospho-CoA kinase</fullName>
        <ecNumber evidence="5 6">2.7.1.24</ecNumber>
    </recommendedName>
    <alternativeName>
        <fullName evidence="5">Dephosphocoenzyme A kinase</fullName>
    </alternativeName>
</protein>
<comment type="function">
    <text evidence="5">Catalyzes the phosphorylation of the 3'-hydroxyl group of dephosphocoenzyme A to form coenzyme A.</text>
</comment>
<reference evidence="7" key="1">
    <citation type="submission" date="2022-01" db="EMBL/GenBank/DDBJ databases">
        <title>Colwellia maritima, isolated from seawater.</title>
        <authorList>
            <person name="Kristyanto S."/>
            <person name="Jung J."/>
            <person name="Jeon C.O."/>
        </authorList>
    </citation>
    <scope>NUCLEOTIDE SEQUENCE</scope>
    <source>
        <strain evidence="7">MSW7</strain>
    </source>
</reference>
<organism evidence="7 8">
    <name type="scientific">Colwellia maritima</name>
    <dbReference type="NCBI Taxonomy" id="2912588"/>
    <lineage>
        <taxon>Bacteria</taxon>
        <taxon>Pseudomonadati</taxon>
        <taxon>Pseudomonadota</taxon>
        <taxon>Gammaproteobacteria</taxon>
        <taxon>Alteromonadales</taxon>
        <taxon>Colwelliaceae</taxon>
        <taxon>Colwellia</taxon>
    </lineage>
</organism>
<comment type="caution">
    <text evidence="7">The sequence shown here is derived from an EMBL/GenBank/DDBJ whole genome shotgun (WGS) entry which is preliminary data.</text>
</comment>
<sequence>MSDYVIGLTGGIGSGKTTVTNIFSKMGIDIIDADIIARDVVQKGRLTLGLISEHFGDHFILPNGELNRALLRQQIFSNNDDKSWLNNLLHPLIREEITLQASSSKSPYCIIVAPLLIENGLTSLVNRVLVIDVNESTQLSRTTARDSNSEQQVQAIINSQVSRQVRQAHADDILLNDSCSIEDLTQSVSQLHRQYLLFSARVNKQ</sequence>
<comment type="pathway">
    <text evidence="5">Cofactor biosynthesis; coenzyme A biosynthesis; CoA from (R)-pantothenate: step 5/5.</text>
</comment>
<dbReference type="CDD" id="cd02022">
    <property type="entry name" value="DPCK"/>
    <property type="match status" value="1"/>
</dbReference>
<dbReference type="Proteomes" id="UP001139646">
    <property type="component" value="Unassembled WGS sequence"/>
</dbReference>
<proteinExistence type="inferred from homology"/>
<evidence type="ECO:0000256" key="4">
    <source>
        <dbReference type="ARBA" id="ARBA00022993"/>
    </source>
</evidence>
<evidence type="ECO:0000256" key="5">
    <source>
        <dbReference type="HAMAP-Rule" id="MF_00376"/>
    </source>
</evidence>
<keyword evidence="4 5" id="KW-0173">Coenzyme A biosynthesis</keyword>
<name>A0ABS9X481_9GAMM</name>
<evidence type="ECO:0000256" key="3">
    <source>
        <dbReference type="ARBA" id="ARBA00022840"/>
    </source>
</evidence>
<dbReference type="Pfam" id="PF01121">
    <property type="entry name" value="CoaE"/>
    <property type="match status" value="1"/>
</dbReference>
<feature type="binding site" evidence="5">
    <location>
        <begin position="13"/>
        <end position="18"/>
    </location>
    <ligand>
        <name>ATP</name>
        <dbReference type="ChEBI" id="CHEBI:30616"/>
    </ligand>
</feature>
<gene>
    <name evidence="5 7" type="primary">coaE</name>
    <name evidence="7" type="ORF">L3081_18430</name>
</gene>
<dbReference type="PANTHER" id="PTHR10695">
    <property type="entry name" value="DEPHOSPHO-COA KINASE-RELATED"/>
    <property type="match status" value="1"/>
</dbReference>
<dbReference type="PANTHER" id="PTHR10695:SF46">
    <property type="entry name" value="BIFUNCTIONAL COENZYME A SYNTHASE-RELATED"/>
    <property type="match status" value="1"/>
</dbReference>
<dbReference type="HAMAP" id="MF_00376">
    <property type="entry name" value="Dephospho_CoA_kinase"/>
    <property type="match status" value="1"/>
</dbReference>
<comment type="catalytic activity">
    <reaction evidence="5">
        <text>3'-dephospho-CoA + ATP = ADP + CoA + H(+)</text>
        <dbReference type="Rhea" id="RHEA:18245"/>
        <dbReference type="ChEBI" id="CHEBI:15378"/>
        <dbReference type="ChEBI" id="CHEBI:30616"/>
        <dbReference type="ChEBI" id="CHEBI:57287"/>
        <dbReference type="ChEBI" id="CHEBI:57328"/>
        <dbReference type="ChEBI" id="CHEBI:456216"/>
        <dbReference type="EC" id="2.7.1.24"/>
    </reaction>
</comment>
<keyword evidence="5" id="KW-0963">Cytoplasm</keyword>
<keyword evidence="8" id="KW-1185">Reference proteome</keyword>
<dbReference type="SUPFAM" id="SSF52540">
    <property type="entry name" value="P-loop containing nucleoside triphosphate hydrolases"/>
    <property type="match status" value="1"/>
</dbReference>
<evidence type="ECO:0000313" key="8">
    <source>
        <dbReference type="Proteomes" id="UP001139646"/>
    </source>
</evidence>
<dbReference type="PROSITE" id="PS51219">
    <property type="entry name" value="DPCK"/>
    <property type="match status" value="1"/>
</dbReference>